<dbReference type="InterPro" id="IPR005110">
    <property type="entry name" value="MoeA_linker/N"/>
</dbReference>
<protein>
    <recommendedName>
        <fullName evidence="1">Molybdopterin molybdenumtransferase</fullName>
        <ecNumber evidence="1">2.10.1.1</ecNumber>
    </recommendedName>
</protein>
<evidence type="ECO:0000256" key="1">
    <source>
        <dbReference type="RuleBase" id="RU365090"/>
    </source>
</evidence>
<name>A0A6J5J2L6_9BURK</name>
<dbReference type="RefSeq" id="WP_175237838.1">
    <property type="nucleotide sequence ID" value="NZ_CABWIK020000008.1"/>
</dbReference>
<feature type="compositionally biased region" description="Low complexity" evidence="2">
    <location>
        <begin position="476"/>
        <end position="499"/>
    </location>
</feature>
<dbReference type="SUPFAM" id="SSF53218">
    <property type="entry name" value="Molybdenum cofactor biosynthesis proteins"/>
    <property type="match status" value="1"/>
</dbReference>
<dbReference type="PANTHER" id="PTHR10192">
    <property type="entry name" value="MOLYBDOPTERIN BIOSYNTHESIS PROTEIN"/>
    <property type="match status" value="1"/>
</dbReference>
<dbReference type="EMBL" id="CABWIK020000008">
    <property type="protein sequence ID" value="CAB3965847.1"/>
    <property type="molecule type" value="Genomic_DNA"/>
</dbReference>
<keyword evidence="1" id="KW-0501">Molybdenum cofactor biosynthesis</keyword>
<sequence>MSVPAPFPAWLKQVYEYYCRQLVPGAMLSETVATDDAVSRVTAADVIAPDDVPSVPLAACDGYALRASDTARATHREPVDLACELSLGYLASRTASPAARALASGHAASIPAYVTMPEHADTVAPASTHRWASADVGAYLRFRAPYAPGQHVIAAGSEYRKGDVLLAKGLRITPARQAALIAAGVRDVAVTKRPRIGIVIAGYEVVPPGHAREPWQRYDSCGPYVRAILRQWGYDVPAVEYLPLPSAVPWSADAWRDDQAFGRQLAELAERYDLIVGAGLPAGNSFQIRGLSSQMAYQNSRDTIRIKQTPGGVFNVGRSENRSPPKKWTVEYTRPNGYIYRTEAKVSYDQAVLVNLPGHTSGVAVLMHAIVRYVVDSLEHVASPGPHWETALTAHDIAPDAELNGMRWGIRQGTERGESRVSLLPCQGDGPIRAVTDAEVLVAIPAGEAVLPAGTPVLFVRLDGTGHEAPRPGEVTPTATATDAPPTPQAANTDAGTDTATDTRTLVADATVPDVRESWQRIDGLIATDPARLPGGLNGPASAHAIAALHATLGTTLPDDLLESLRLHDGQADPAAVFAESDALLSAHEIVAQWSIWKQLVSGGDFGDMTSDPAAGIRDAWYNLKWIPFTHDGSGNHLCVDLDPAEGGTVGQVIRVWHDDDRRERVAASYAEWLARVAAERDDAAGD</sequence>
<comment type="similarity">
    <text evidence="1">Belongs to the MoeA family.</text>
</comment>
<dbReference type="SUPFAM" id="SSF63867">
    <property type="entry name" value="MoeA C-terminal domain-like"/>
    <property type="match status" value="1"/>
</dbReference>
<dbReference type="SUPFAM" id="SSF160631">
    <property type="entry name" value="SMI1/KNR4-like"/>
    <property type="match status" value="1"/>
</dbReference>
<dbReference type="EC" id="2.10.1.1" evidence="1"/>
<dbReference type="GO" id="GO:0005829">
    <property type="term" value="C:cytosol"/>
    <property type="evidence" value="ECO:0007669"/>
    <property type="project" value="TreeGrafter"/>
</dbReference>
<comment type="function">
    <text evidence="1">Catalyzes the insertion of molybdate into adenylated molybdopterin with the concomitant release of AMP.</text>
</comment>
<dbReference type="InterPro" id="IPR038987">
    <property type="entry name" value="MoeA-like"/>
</dbReference>
<dbReference type="PANTHER" id="PTHR10192:SF30">
    <property type="entry name" value="MOLYBDOPTERIN ADENYLYLTRANSFERASE"/>
    <property type="match status" value="1"/>
</dbReference>
<keyword evidence="1" id="KW-0500">Molybdenum</keyword>
<keyword evidence="1" id="KW-0479">Metal-binding</keyword>
<dbReference type="InterPro" id="IPR036688">
    <property type="entry name" value="MoeA_C_domain_IV_sf"/>
</dbReference>
<evidence type="ECO:0000313" key="4">
    <source>
        <dbReference type="EMBL" id="CAB3965847.1"/>
    </source>
</evidence>
<dbReference type="Pfam" id="PF09346">
    <property type="entry name" value="SMI1_KNR4"/>
    <property type="match status" value="1"/>
</dbReference>
<dbReference type="InterPro" id="IPR036135">
    <property type="entry name" value="MoeA_linker/N_sf"/>
</dbReference>
<dbReference type="GO" id="GO:0006777">
    <property type="term" value="P:Mo-molybdopterin cofactor biosynthetic process"/>
    <property type="evidence" value="ECO:0007669"/>
    <property type="project" value="UniProtKB-UniRule"/>
</dbReference>
<dbReference type="Pfam" id="PF03453">
    <property type="entry name" value="MoeA_N"/>
    <property type="match status" value="1"/>
</dbReference>
<accession>A0A6J5J2L6</accession>
<dbReference type="GO" id="GO:0061599">
    <property type="term" value="F:molybdopterin molybdotransferase activity"/>
    <property type="evidence" value="ECO:0007669"/>
    <property type="project" value="UniProtKB-UniRule"/>
</dbReference>
<feature type="region of interest" description="Disordered" evidence="2">
    <location>
        <begin position="464"/>
        <end position="499"/>
    </location>
</feature>
<keyword evidence="1" id="KW-0808">Transferase</keyword>
<feature type="domain" description="Knr4/Smi1-like" evidence="3">
    <location>
        <begin position="540"/>
        <end position="676"/>
    </location>
</feature>
<evidence type="ECO:0000259" key="3">
    <source>
        <dbReference type="SMART" id="SM00860"/>
    </source>
</evidence>
<dbReference type="Proteomes" id="UP000494322">
    <property type="component" value="Unassembled WGS sequence"/>
</dbReference>
<dbReference type="SUPFAM" id="SSF63882">
    <property type="entry name" value="MoeA N-terminal region -like"/>
    <property type="match status" value="1"/>
</dbReference>
<dbReference type="Gene3D" id="3.40.1580.10">
    <property type="entry name" value="SMI1/KNR4-like"/>
    <property type="match status" value="1"/>
</dbReference>
<dbReference type="SMART" id="SM00860">
    <property type="entry name" value="SMI1_KNR4"/>
    <property type="match status" value="1"/>
</dbReference>
<dbReference type="GO" id="GO:0046872">
    <property type="term" value="F:metal ion binding"/>
    <property type="evidence" value="ECO:0007669"/>
    <property type="project" value="UniProtKB-UniRule"/>
</dbReference>
<dbReference type="InterPro" id="IPR037883">
    <property type="entry name" value="Knr4/Smi1-like_sf"/>
</dbReference>
<comment type="pathway">
    <text evidence="1">Cofactor biosynthesis; molybdopterin biosynthesis.</text>
</comment>
<gene>
    <name evidence="4" type="ORF">BCO9919_02001</name>
</gene>
<dbReference type="InterPro" id="IPR018958">
    <property type="entry name" value="Knr4/Smi1-like_dom"/>
</dbReference>
<dbReference type="Gene3D" id="3.40.980.10">
    <property type="entry name" value="MoaB/Mog-like domain"/>
    <property type="match status" value="1"/>
</dbReference>
<proteinExistence type="inferred from homology"/>
<dbReference type="InterPro" id="IPR036425">
    <property type="entry name" value="MoaB/Mog-like_dom_sf"/>
</dbReference>
<comment type="catalytic activity">
    <reaction evidence="1">
        <text>adenylyl-molybdopterin + molybdate = Mo-molybdopterin + AMP + H(+)</text>
        <dbReference type="Rhea" id="RHEA:35047"/>
        <dbReference type="ChEBI" id="CHEBI:15378"/>
        <dbReference type="ChEBI" id="CHEBI:36264"/>
        <dbReference type="ChEBI" id="CHEBI:62727"/>
        <dbReference type="ChEBI" id="CHEBI:71302"/>
        <dbReference type="ChEBI" id="CHEBI:456215"/>
    </reaction>
</comment>
<dbReference type="Gene3D" id="3.90.105.10">
    <property type="entry name" value="Molybdopterin biosynthesis moea protein, domain 2"/>
    <property type="match status" value="1"/>
</dbReference>
<dbReference type="Gene3D" id="2.170.190.11">
    <property type="entry name" value="Molybdopterin biosynthesis moea protein, domain 3"/>
    <property type="match status" value="1"/>
</dbReference>
<keyword evidence="1" id="KW-0460">Magnesium</keyword>
<dbReference type="AlphaFoldDB" id="A0A6J5J2L6"/>
<comment type="cofactor">
    <cofactor evidence="1">
        <name>Mg(2+)</name>
        <dbReference type="ChEBI" id="CHEBI:18420"/>
    </cofactor>
</comment>
<evidence type="ECO:0000256" key="2">
    <source>
        <dbReference type="SAM" id="MobiDB-lite"/>
    </source>
</evidence>
<evidence type="ECO:0000313" key="5">
    <source>
        <dbReference type="Proteomes" id="UP000494322"/>
    </source>
</evidence>
<reference evidence="4 5" key="1">
    <citation type="submission" date="2020-04" db="EMBL/GenBank/DDBJ databases">
        <authorList>
            <person name="Depoorter E."/>
        </authorList>
    </citation>
    <scope>NUCLEOTIDE SEQUENCE [LARGE SCALE GENOMIC DNA]</scope>
    <source>
        <strain evidence="4 5">BCC0132</strain>
    </source>
</reference>
<dbReference type="Gene3D" id="2.40.340.10">
    <property type="entry name" value="MoeA, C-terminal, domain IV"/>
    <property type="match status" value="1"/>
</dbReference>
<organism evidence="4 5">
    <name type="scientific">Burkholderia cenocepacia</name>
    <dbReference type="NCBI Taxonomy" id="95486"/>
    <lineage>
        <taxon>Bacteria</taxon>
        <taxon>Pseudomonadati</taxon>
        <taxon>Pseudomonadota</taxon>
        <taxon>Betaproteobacteria</taxon>
        <taxon>Burkholderiales</taxon>
        <taxon>Burkholderiaceae</taxon>
        <taxon>Burkholderia</taxon>
        <taxon>Burkholderia cepacia complex</taxon>
    </lineage>
</organism>